<feature type="compositionally biased region" description="Pro residues" evidence="1">
    <location>
        <begin position="19"/>
        <end position="34"/>
    </location>
</feature>
<reference evidence="2 3" key="1">
    <citation type="submission" date="2020-02" db="EMBL/GenBank/DDBJ databases">
        <authorList>
            <person name="Ferguson B K."/>
        </authorList>
    </citation>
    <scope>NUCLEOTIDE SEQUENCE [LARGE SCALE GENOMIC DNA]</scope>
</reference>
<dbReference type="Proteomes" id="UP000479000">
    <property type="component" value="Unassembled WGS sequence"/>
</dbReference>
<organism evidence="2 3">
    <name type="scientific">Nesidiocoris tenuis</name>
    <dbReference type="NCBI Taxonomy" id="355587"/>
    <lineage>
        <taxon>Eukaryota</taxon>
        <taxon>Metazoa</taxon>
        <taxon>Ecdysozoa</taxon>
        <taxon>Arthropoda</taxon>
        <taxon>Hexapoda</taxon>
        <taxon>Insecta</taxon>
        <taxon>Pterygota</taxon>
        <taxon>Neoptera</taxon>
        <taxon>Paraneoptera</taxon>
        <taxon>Hemiptera</taxon>
        <taxon>Heteroptera</taxon>
        <taxon>Panheteroptera</taxon>
        <taxon>Cimicomorpha</taxon>
        <taxon>Miridae</taxon>
        <taxon>Dicyphina</taxon>
        <taxon>Nesidiocoris</taxon>
    </lineage>
</organism>
<gene>
    <name evidence="2" type="ORF">NTEN_LOCUS548</name>
</gene>
<dbReference type="EMBL" id="CADCXU010000948">
    <property type="protein sequence ID" value="CAA9993643.1"/>
    <property type="molecule type" value="Genomic_DNA"/>
</dbReference>
<evidence type="ECO:0000313" key="3">
    <source>
        <dbReference type="Proteomes" id="UP000479000"/>
    </source>
</evidence>
<keyword evidence="3" id="KW-1185">Reference proteome</keyword>
<feature type="non-terminal residue" evidence="2">
    <location>
        <position position="1"/>
    </location>
</feature>
<dbReference type="AlphaFoldDB" id="A0A6H5FWT7"/>
<accession>A0A6H5FWT7</accession>
<protein>
    <submittedName>
        <fullName evidence="2">Uncharacterized protein</fullName>
    </submittedName>
</protein>
<feature type="region of interest" description="Disordered" evidence="1">
    <location>
        <begin position="1"/>
        <end position="59"/>
    </location>
</feature>
<name>A0A6H5FWT7_9HEMI</name>
<proteinExistence type="predicted"/>
<evidence type="ECO:0000256" key="1">
    <source>
        <dbReference type="SAM" id="MobiDB-lite"/>
    </source>
</evidence>
<evidence type="ECO:0000313" key="2">
    <source>
        <dbReference type="EMBL" id="CAA9993643.1"/>
    </source>
</evidence>
<sequence length="59" mass="6204">ADGEDYPSPAELGGRRAPPRSPRAPQSPKPQPRPSPKRTVGVAVDSAPAPDASILLHRQ</sequence>